<keyword evidence="1" id="KW-1133">Transmembrane helix</keyword>
<protein>
    <recommendedName>
        <fullName evidence="4">GspL cytoplasmic actin-ATPase-like domain-containing protein</fullName>
    </recommendedName>
</protein>
<gene>
    <name evidence="2" type="ORF">DBW92_02510</name>
</gene>
<dbReference type="AlphaFoldDB" id="A0A368C555"/>
<feature type="transmembrane region" description="Helical" evidence="1">
    <location>
        <begin position="244"/>
        <end position="264"/>
    </location>
</feature>
<evidence type="ECO:0000256" key="1">
    <source>
        <dbReference type="SAM" id="Phobius"/>
    </source>
</evidence>
<comment type="caution">
    <text evidence="2">The sequence shown here is derived from an EMBL/GenBank/DDBJ whole genome shotgun (WGS) entry which is preliminary data.</text>
</comment>
<accession>A0A368C555</accession>
<keyword evidence="1" id="KW-0812">Transmembrane</keyword>
<sequence>MNRYFIHNSANDSNKLEVFHYLKNNFQSQTQIIINDISTLVGPDSEIFFFVPSSKITSVEIENSKKESEESAKAKLISDIDSYVVSDISENEIFIYRKNNLNLALLVEKTYLNLISNQLRLTGAKIYIYPEHFLAYAKNEMSILELFGRFIFSFGKGEGFSEYKENIKKYLELIKDSRKDFLPKLFSTDKEIIAFFKDSKPKDTNINLLHLDFLKSYLFFPNLYISGFHFEYWIKRYQINKFDISIAIAVITLLVIYPISATFLNNAYTEEYKDETIKLFKEINPNINRVVNPRRQIDEVITSYNLEQASQLSIAGLDSIKRLDIPEITKVDLDVNNSEAFLVVEKLAANKYKFLTNLMPQANIVLINEEIETIDGMVSGSILVGLGN</sequence>
<keyword evidence="1" id="KW-0472">Membrane</keyword>
<proteinExistence type="predicted"/>
<name>A0A368C555_9GAMM</name>
<evidence type="ECO:0008006" key="4">
    <source>
        <dbReference type="Google" id="ProtNLM"/>
    </source>
</evidence>
<organism evidence="2 3">
    <name type="scientific">SAR86 cluster bacterium</name>
    <dbReference type="NCBI Taxonomy" id="2030880"/>
    <lineage>
        <taxon>Bacteria</taxon>
        <taxon>Pseudomonadati</taxon>
        <taxon>Pseudomonadota</taxon>
        <taxon>Gammaproteobacteria</taxon>
        <taxon>SAR86 cluster</taxon>
    </lineage>
</organism>
<dbReference type="Proteomes" id="UP000252915">
    <property type="component" value="Unassembled WGS sequence"/>
</dbReference>
<evidence type="ECO:0000313" key="3">
    <source>
        <dbReference type="Proteomes" id="UP000252915"/>
    </source>
</evidence>
<reference evidence="2 3" key="1">
    <citation type="journal article" date="2018" name="Microbiome">
        <title>Fine metagenomic profile of the Mediterranean stratified and mixed water columns revealed by assembly and recruitment.</title>
        <authorList>
            <person name="Haro-Moreno J.M."/>
            <person name="Lopez-Perez M."/>
            <person name="De La Torre J.R."/>
            <person name="Picazo A."/>
            <person name="Camacho A."/>
            <person name="Rodriguez-Valera F."/>
        </authorList>
    </citation>
    <scope>NUCLEOTIDE SEQUENCE [LARGE SCALE GENOMIC DNA]</scope>
    <source>
        <strain evidence="2">MED-G78</strain>
    </source>
</reference>
<dbReference type="EMBL" id="QOPI01000010">
    <property type="protein sequence ID" value="RCL44709.1"/>
    <property type="molecule type" value="Genomic_DNA"/>
</dbReference>
<evidence type="ECO:0000313" key="2">
    <source>
        <dbReference type="EMBL" id="RCL44709.1"/>
    </source>
</evidence>